<sequence>MPIFNITNLATESPPSNQDSFFDITDPEFLATLNGSEWVSAETALKNSDLFSIINQLSNDLATVKLITSRKQLQGIVDNPSNNANRFNFYQSIFAQMLLGGEAFAYRWRNENGRDMKWEYLRPSQVSFNRLDNKDGIYYNITFDDPRIPPKQHVPQGDVLHFKLLSVDGGLTSVSPLMALSRELNIQKASDKLTLNSLKNALNANGILKIKGGGLLDFKTKLSRSRQAMKQMQGGPLVLDDLEDFTPLEIKSNVSQLLKQADWTTGQFAKVYGIPENVVGGQGDQQSSLEMSLDLYNKAVSRYLRPFIGELSQKLSCDVDADILPAVDPTGSNSVSRINSMVKSGTLAQNQGLYILQQAEILPKELPEGENPNKTTLKGGEINGED</sequence>
<dbReference type="Proteomes" id="UP000221124">
    <property type="component" value="Segment"/>
</dbReference>
<gene>
    <name evidence="5" type="ORF">sp73_4</name>
</gene>
<reference evidence="5 6" key="1">
    <citation type="journal article" date="2017" name="Sci. Rep.">
        <title>Phage-host interactions in Streptococcus thermophilus: Genome analysis of phages isolated in Uruguay and ectopic spacer acquisition in CRISPR array.</title>
        <authorList>
            <person name="Achigar R."/>
            <person name="Magadan A.H."/>
            <person name="Tremblay D.M."/>
            <person name="Julia Pianzzola M."/>
            <person name="Moineau S."/>
        </authorList>
    </citation>
    <scope>NUCLEOTIDE SEQUENCE [LARGE SCALE GENOMIC DNA]</scope>
</reference>
<evidence type="ECO:0000256" key="3">
    <source>
        <dbReference type="ARBA" id="ARBA00023219"/>
    </source>
</evidence>
<dbReference type="NCBIfam" id="TIGR01537">
    <property type="entry name" value="portal_HK97"/>
    <property type="match status" value="1"/>
</dbReference>
<evidence type="ECO:0000256" key="1">
    <source>
        <dbReference type="ARBA" id="ARBA00022950"/>
    </source>
</evidence>
<organism evidence="5 6">
    <name type="scientific">Streptococcus phage 73</name>
    <dbReference type="NCBI Taxonomy" id="1718279"/>
    <lineage>
        <taxon>Viruses</taxon>
        <taxon>Duplodnaviria</taxon>
        <taxon>Heunggongvirae</taxon>
        <taxon>Uroviricota</taxon>
        <taxon>Caudoviricetes</taxon>
        <taxon>Aliceevansviridae</taxon>
        <taxon>Moineauvirus</taxon>
        <taxon>Moineauvirus mv73</taxon>
    </lineage>
</organism>
<dbReference type="InterPro" id="IPR006427">
    <property type="entry name" value="Portal_HK97"/>
</dbReference>
<evidence type="ECO:0000313" key="6">
    <source>
        <dbReference type="Proteomes" id="UP000221124"/>
    </source>
</evidence>
<keyword evidence="1" id="KW-0118">Viral capsid assembly</keyword>
<keyword evidence="3" id="KW-0231">Viral genome packaging</keyword>
<keyword evidence="1" id="KW-1188">Viral release from host cell</keyword>
<keyword evidence="2" id="KW-1171">Viral genome ejection through host cell envelope</keyword>
<keyword evidence="6" id="KW-1185">Reference proteome</keyword>
<proteinExistence type="predicted"/>
<dbReference type="InterPro" id="IPR006944">
    <property type="entry name" value="Phage/GTA_portal"/>
</dbReference>
<dbReference type="Pfam" id="PF04860">
    <property type="entry name" value="Phage_portal"/>
    <property type="match status" value="1"/>
</dbReference>
<evidence type="ECO:0000256" key="2">
    <source>
        <dbReference type="ARBA" id="ARBA00023009"/>
    </source>
</evidence>
<keyword evidence="2" id="KW-1162">Viral penetration into host cytoplasm</keyword>
<accession>A0A1S5PRK6</accession>
<protein>
    <submittedName>
        <fullName evidence="5">Portal protein</fullName>
    </submittedName>
</protein>
<evidence type="ECO:0000256" key="4">
    <source>
        <dbReference type="SAM" id="MobiDB-lite"/>
    </source>
</evidence>
<feature type="region of interest" description="Disordered" evidence="4">
    <location>
        <begin position="364"/>
        <end position="386"/>
    </location>
</feature>
<dbReference type="EMBL" id="KT717083">
    <property type="protein sequence ID" value="ALJ99540.1"/>
    <property type="molecule type" value="Genomic_DNA"/>
</dbReference>
<keyword evidence="2" id="KW-1160">Virus entry into host cell</keyword>
<evidence type="ECO:0000313" key="5">
    <source>
        <dbReference type="EMBL" id="ALJ99540.1"/>
    </source>
</evidence>
<name>A0A1S5PRK6_9CAUD</name>